<name>A0A7J7KRP0_BUGNE</name>
<reference evidence="2" key="1">
    <citation type="submission" date="2020-06" db="EMBL/GenBank/DDBJ databases">
        <title>Draft genome of Bugula neritina, a colonial animal packing powerful symbionts and potential medicines.</title>
        <authorList>
            <person name="Rayko M."/>
        </authorList>
    </citation>
    <scope>NUCLEOTIDE SEQUENCE [LARGE SCALE GENOMIC DNA]</scope>
    <source>
        <strain evidence="2">Kwan_BN1</strain>
    </source>
</reference>
<keyword evidence="3" id="KW-1185">Reference proteome</keyword>
<keyword evidence="1" id="KW-0472">Membrane</keyword>
<gene>
    <name evidence="2" type="ORF">EB796_000827</name>
</gene>
<sequence>MLDFIQMLPECIVYVLLIATSYSLALVTAITCCFLYAHMYECNVPNAAVVTSPGHKGIGRLLVIVMEGVGLTASDANGKRSSCRTCVC</sequence>
<organism evidence="2 3">
    <name type="scientific">Bugula neritina</name>
    <name type="common">Brown bryozoan</name>
    <name type="synonym">Sertularia neritina</name>
    <dbReference type="NCBI Taxonomy" id="10212"/>
    <lineage>
        <taxon>Eukaryota</taxon>
        <taxon>Metazoa</taxon>
        <taxon>Spiralia</taxon>
        <taxon>Lophotrochozoa</taxon>
        <taxon>Bryozoa</taxon>
        <taxon>Gymnolaemata</taxon>
        <taxon>Cheilostomatida</taxon>
        <taxon>Flustrina</taxon>
        <taxon>Buguloidea</taxon>
        <taxon>Bugulidae</taxon>
        <taxon>Bugula</taxon>
    </lineage>
</organism>
<accession>A0A7J7KRP0</accession>
<evidence type="ECO:0000313" key="2">
    <source>
        <dbReference type="EMBL" id="KAF6040844.1"/>
    </source>
</evidence>
<comment type="caution">
    <text evidence="2">The sequence shown here is derived from an EMBL/GenBank/DDBJ whole genome shotgun (WGS) entry which is preliminary data.</text>
</comment>
<dbReference type="EMBL" id="VXIV02000096">
    <property type="protein sequence ID" value="KAF6040844.1"/>
    <property type="molecule type" value="Genomic_DNA"/>
</dbReference>
<feature type="transmembrane region" description="Helical" evidence="1">
    <location>
        <begin position="12"/>
        <end position="37"/>
    </location>
</feature>
<evidence type="ECO:0000256" key="1">
    <source>
        <dbReference type="SAM" id="Phobius"/>
    </source>
</evidence>
<dbReference type="AlphaFoldDB" id="A0A7J7KRP0"/>
<dbReference type="Proteomes" id="UP000593567">
    <property type="component" value="Unassembled WGS sequence"/>
</dbReference>
<evidence type="ECO:0000313" key="3">
    <source>
        <dbReference type="Proteomes" id="UP000593567"/>
    </source>
</evidence>
<keyword evidence="1" id="KW-1133">Transmembrane helix</keyword>
<keyword evidence="1" id="KW-0812">Transmembrane</keyword>
<protein>
    <submittedName>
        <fullName evidence="2">ITSN1</fullName>
    </submittedName>
</protein>
<proteinExistence type="predicted"/>